<evidence type="ECO:0000256" key="4">
    <source>
        <dbReference type="ARBA" id="ARBA00011987"/>
    </source>
</evidence>
<dbReference type="HAMAP" id="MF_01285">
    <property type="entry name" value="Riboflavin_kinase"/>
    <property type="match status" value="1"/>
</dbReference>
<dbReference type="STRING" id="1673428.CPM_1181"/>
<evidence type="ECO:0000256" key="12">
    <source>
        <dbReference type="ARBA" id="ARBA00022842"/>
    </source>
</evidence>
<dbReference type="InterPro" id="IPR023602">
    <property type="entry name" value="Riboflavin_kinase_CTP-dep"/>
</dbReference>
<sequence length="229" mass="25827">MVLIKKEDSLSFDEYGALKTLARIKKKHGSIRLSSSELGEMLLASQQTASRLLIKMEERGFIKRVLTGKKQNITLEEKGINALYEEMAELSDLLGIMENFSISGTVSSGLGEGRYYVSKKPYVVQFSEKLGIIPYPGTLNVKILSEDESKLRMLRANEGILIEGFESDDRTYGDVKAFGCRIKNVECAAIFPYRSVYKDIIEIISSEYLREKLSLNDGDLVKIDFTIRN</sequence>
<evidence type="ECO:0000313" key="20">
    <source>
        <dbReference type="EMBL" id="SJK84992.1"/>
    </source>
</evidence>
<keyword evidence="6 17" id="KW-0285">Flavoprotein</keyword>
<dbReference type="OrthoDB" id="30955at2157"/>
<keyword evidence="21" id="KW-1185">Reference proteome</keyword>
<reference evidence="20" key="2">
    <citation type="submission" date="2016-06" db="EMBL/GenBank/DDBJ databases">
        <authorList>
            <person name="Olsen C.W."/>
            <person name="Carey S."/>
            <person name="Hinshaw L."/>
            <person name="Karasin A.I."/>
        </authorList>
    </citation>
    <scope>NUCLEOTIDE SEQUENCE [LARGE SCALE GENOMIC DNA]</scope>
    <source>
        <strain evidence="20">PM4</strain>
    </source>
</reference>
<comment type="function">
    <text evidence="1 17">Catalyzes the CTP-dependent phosphorylation of riboflavin (vitamin B2) to form flavin mononucleotide (FMN).</text>
</comment>
<dbReference type="Proteomes" id="UP000187822">
    <property type="component" value="Chromosome I"/>
</dbReference>
<dbReference type="InterPro" id="IPR023470">
    <property type="entry name" value="Riboflavin_kinase_archaeal"/>
</dbReference>
<feature type="domain" description="Riboflavin kinase" evidence="18">
    <location>
        <begin position="106"/>
        <end position="224"/>
    </location>
</feature>
<evidence type="ECO:0000256" key="7">
    <source>
        <dbReference type="ARBA" id="ARBA00022643"/>
    </source>
</evidence>
<gene>
    <name evidence="17" type="primary">ribK</name>
    <name evidence="20" type="ORF">CPM_1181</name>
    <name evidence="19" type="ORF">CSP5_1177</name>
</gene>
<evidence type="ECO:0000256" key="9">
    <source>
        <dbReference type="ARBA" id="ARBA00022723"/>
    </source>
</evidence>
<reference evidence="21" key="3">
    <citation type="submission" date="2016-06" db="EMBL/GenBank/DDBJ databases">
        <authorList>
            <person name="Toshchakov V.S."/>
        </authorList>
    </citation>
    <scope>NUCLEOTIDE SEQUENCE [LARGE SCALE GENOMIC DNA]</scope>
    <source>
        <strain>PM4 (JCM 30641</strain>
        <strain evidence="21">\VKM B-2940)</strain>
    </source>
</reference>
<dbReference type="InterPro" id="IPR039063">
    <property type="entry name" value="RibK_CTP-dep"/>
</dbReference>
<evidence type="ECO:0000256" key="17">
    <source>
        <dbReference type="HAMAP-Rule" id="MF_01285"/>
    </source>
</evidence>
<accession>A0A1N5V0W9</accession>
<feature type="binding site" evidence="17">
    <location>
        <begin position="109"/>
        <end position="114"/>
    </location>
    <ligand>
        <name>CDP</name>
        <dbReference type="ChEBI" id="CHEBI:58069"/>
    </ligand>
</feature>
<keyword evidence="12 17" id="KW-0460">Magnesium</keyword>
<evidence type="ECO:0000313" key="19">
    <source>
        <dbReference type="EMBL" id="SIM66219.1"/>
    </source>
</evidence>
<dbReference type="Gene3D" id="1.10.10.10">
    <property type="entry name" value="Winged helix-like DNA-binding domain superfamily/Winged helix DNA-binding domain"/>
    <property type="match status" value="1"/>
</dbReference>
<evidence type="ECO:0000256" key="16">
    <source>
        <dbReference type="ARBA" id="ARBA00047857"/>
    </source>
</evidence>
<dbReference type="GeneID" id="41588436"/>
<evidence type="ECO:0000256" key="1">
    <source>
        <dbReference type="ARBA" id="ARBA00003072"/>
    </source>
</evidence>
<keyword evidence="9 17" id="KW-0479">Metal-binding</keyword>
<dbReference type="AlphaFoldDB" id="A0A1N5V0W9"/>
<evidence type="ECO:0000313" key="21">
    <source>
        <dbReference type="Proteomes" id="UP000187822"/>
    </source>
</evidence>
<dbReference type="EMBL" id="LT719092">
    <property type="protein sequence ID" value="SJK84992.1"/>
    <property type="molecule type" value="Genomic_DNA"/>
</dbReference>
<dbReference type="GO" id="GO:0000287">
    <property type="term" value="F:magnesium ion binding"/>
    <property type="evidence" value="ECO:0007669"/>
    <property type="project" value="UniProtKB-UniRule"/>
</dbReference>
<dbReference type="EC" id="2.7.1.161" evidence="4 17"/>
<keyword evidence="7 17" id="KW-0288">FMN</keyword>
<dbReference type="InterPro" id="IPR036388">
    <property type="entry name" value="WH-like_DNA-bd_sf"/>
</dbReference>
<evidence type="ECO:0000256" key="11">
    <source>
        <dbReference type="ARBA" id="ARBA00022777"/>
    </source>
</evidence>
<evidence type="ECO:0000256" key="13">
    <source>
        <dbReference type="ARBA" id="ARBA00029789"/>
    </source>
</evidence>
<proteinExistence type="inferred from homology"/>
<keyword evidence="8 17" id="KW-0808">Transferase</keyword>
<evidence type="ECO:0000256" key="14">
    <source>
        <dbReference type="ARBA" id="ARBA00030544"/>
    </source>
</evidence>
<dbReference type="Pfam" id="PF01982">
    <property type="entry name" value="CTP-dep_RFKase"/>
    <property type="match status" value="1"/>
</dbReference>
<feature type="binding site" evidence="17">
    <location>
        <position position="195"/>
    </location>
    <ligand>
        <name>FMN</name>
        <dbReference type="ChEBI" id="CHEBI:58210"/>
    </ligand>
</feature>
<evidence type="ECO:0000313" key="22">
    <source>
        <dbReference type="Proteomes" id="UP000195607"/>
    </source>
</evidence>
<evidence type="ECO:0000256" key="5">
    <source>
        <dbReference type="ARBA" id="ARBA00017394"/>
    </source>
</evidence>
<evidence type="ECO:0000256" key="8">
    <source>
        <dbReference type="ARBA" id="ARBA00022679"/>
    </source>
</evidence>
<dbReference type="EMBL" id="LT671858">
    <property type="protein sequence ID" value="SIM66219.1"/>
    <property type="molecule type" value="Genomic_DNA"/>
</dbReference>
<evidence type="ECO:0000256" key="2">
    <source>
        <dbReference type="ARBA" id="ARBA00005219"/>
    </source>
</evidence>
<feature type="binding site" evidence="17">
    <location>
        <position position="138"/>
    </location>
    <ligand>
        <name>Mg(2+)</name>
        <dbReference type="ChEBI" id="CHEBI:18420"/>
    </ligand>
</feature>
<dbReference type="RefSeq" id="WP_077076344.1">
    <property type="nucleotide sequence ID" value="NZ_LT671858.1"/>
</dbReference>
<feature type="binding site" evidence="17">
    <location>
        <position position="140"/>
    </location>
    <ligand>
        <name>Mg(2+)</name>
        <dbReference type="ChEBI" id="CHEBI:18420"/>
    </ligand>
</feature>
<dbReference type="PANTHER" id="PTHR40706:SF1">
    <property type="entry name" value="RIBOFLAVIN KINASE"/>
    <property type="match status" value="1"/>
</dbReference>
<dbReference type="PANTHER" id="PTHR40706">
    <property type="entry name" value="RIBOFLAVIN KINASE"/>
    <property type="match status" value="1"/>
</dbReference>
<dbReference type="GO" id="GO:0009398">
    <property type="term" value="P:FMN biosynthetic process"/>
    <property type="evidence" value="ECO:0007669"/>
    <property type="project" value="UniProtKB-UniRule"/>
</dbReference>
<comment type="similarity">
    <text evidence="3 17">Belongs to the archaeal riboflavin kinase family.</text>
</comment>
<comment type="cofactor">
    <cofactor evidence="17">
        <name>Mg(2+)</name>
        <dbReference type="ChEBI" id="CHEBI:18420"/>
    </cofactor>
    <text evidence="17">Binds 1 Mg(2+) ion per subunit.</text>
</comment>
<dbReference type="SUPFAM" id="SSF82114">
    <property type="entry name" value="Riboflavin kinase-like"/>
    <property type="match status" value="1"/>
</dbReference>
<dbReference type="GO" id="GO:0009231">
    <property type="term" value="P:riboflavin biosynthetic process"/>
    <property type="evidence" value="ECO:0007669"/>
    <property type="project" value="InterPro"/>
</dbReference>
<evidence type="ECO:0000256" key="3">
    <source>
        <dbReference type="ARBA" id="ARBA00006428"/>
    </source>
</evidence>
<feature type="binding site" evidence="17">
    <location>
        <begin position="207"/>
        <end position="210"/>
    </location>
    <ligand>
        <name>CDP</name>
        <dbReference type="ChEBI" id="CHEBI:58069"/>
    </ligand>
</feature>
<name>A0A1N5V0W9_9ARCH</name>
<keyword evidence="10 17" id="KW-0547">Nucleotide-binding</keyword>
<dbReference type="GO" id="GO:0008531">
    <property type="term" value="F:riboflavin kinase activity"/>
    <property type="evidence" value="ECO:0007669"/>
    <property type="project" value="InterPro"/>
</dbReference>
<dbReference type="GO" id="GO:0000166">
    <property type="term" value="F:nucleotide binding"/>
    <property type="evidence" value="ECO:0007669"/>
    <property type="project" value="UniProtKB-UniRule"/>
</dbReference>
<organism evidence="19 22">
    <name type="scientific">Cuniculiplasma divulgatum</name>
    <dbReference type="NCBI Taxonomy" id="1673428"/>
    <lineage>
        <taxon>Archaea</taxon>
        <taxon>Methanobacteriati</taxon>
        <taxon>Thermoplasmatota</taxon>
        <taxon>Thermoplasmata</taxon>
        <taxon>Thermoplasmatales</taxon>
        <taxon>Cuniculiplasmataceae</taxon>
        <taxon>Cuniculiplasma</taxon>
    </lineage>
</organism>
<evidence type="ECO:0000256" key="6">
    <source>
        <dbReference type="ARBA" id="ARBA00022630"/>
    </source>
</evidence>
<keyword evidence="11 17" id="KW-0418">Kinase</keyword>
<comment type="caution">
    <text evidence="17">Lacks conserved residue(s) required for the propagation of feature annotation.</text>
</comment>
<reference evidence="19 22" key="1">
    <citation type="submission" date="2016-04" db="EMBL/GenBank/DDBJ databases">
        <authorList>
            <person name="Evans L.H."/>
            <person name="Alamgir A."/>
            <person name="Owens N."/>
            <person name="Weber N.D."/>
            <person name="Virtaneva K."/>
            <person name="Barbian K."/>
            <person name="Babar A."/>
            <person name="Rosenke K."/>
        </authorList>
    </citation>
    <scope>NUCLEOTIDE SEQUENCE [LARGE SCALE GENOMIC DNA]</scope>
    <source>
        <strain evidence="19">S5</strain>
        <strain evidence="22">S5(T) (JCM 30642 \VKM B-2941)</strain>
    </source>
</reference>
<feature type="binding site" evidence="17">
    <location>
        <position position="202"/>
    </location>
    <ligand>
        <name>FMN</name>
        <dbReference type="ChEBI" id="CHEBI:58210"/>
    </ligand>
</feature>
<evidence type="ECO:0000256" key="10">
    <source>
        <dbReference type="ARBA" id="ARBA00022741"/>
    </source>
</evidence>
<dbReference type="Gene3D" id="2.40.30.30">
    <property type="entry name" value="Riboflavin kinase-like"/>
    <property type="match status" value="1"/>
</dbReference>
<comment type="catalytic activity">
    <reaction evidence="16 17">
        <text>riboflavin + CTP = CDP + FMN + H(+)</text>
        <dbReference type="Rhea" id="RHEA:25021"/>
        <dbReference type="ChEBI" id="CHEBI:15378"/>
        <dbReference type="ChEBI" id="CHEBI:37563"/>
        <dbReference type="ChEBI" id="CHEBI:57986"/>
        <dbReference type="ChEBI" id="CHEBI:58069"/>
        <dbReference type="ChEBI" id="CHEBI:58210"/>
        <dbReference type="EC" id="2.7.1.161"/>
    </reaction>
</comment>
<protein>
    <recommendedName>
        <fullName evidence="5 17">Riboflavin kinase</fullName>
        <shortName evidence="17">RFK</shortName>
        <ecNumber evidence="4 17">2.7.1.161</ecNumber>
    </recommendedName>
    <alternativeName>
        <fullName evidence="14 17">CTP-dependent riboflavin kinase</fullName>
    </alternativeName>
    <alternativeName>
        <fullName evidence="15 17">CTP:riboflavin 5'-phosphotransferase</fullName>
    </alternativeName>
    <alternativeName>
        <fullName evidence="13 17">Flavokinase</fullName>
    </alternativeName>
</protein>
<dbReference type="UniPathway" id="UPA00276">
    <property type="reaction ID" value="UER00929"/>
</dbReference>
<dbReference type="InterPro" id="IPR036390">
    <property type="entry name" value="WH_DNA-bd_sf"/>
</dbReference>
<dbReference type="SUPFAM" id="SSF46785">
    <property type="entry name" value="Winged helix' DNA-binding domain"/>
    <property type="match status" value="1"/>
</dbReference>
<comment type="pathway">
    <text evidence="2 17">Cofactor biosynthesis; FMN biosynthesis; FMN from riboflavin (CTP route): step 1/1.</text>
</comment>
<evidence type="ECO:0000259" key="18">
    <source>
        <dbReference type="Pfam" id="PF01982"/>
    </source>
</evidence>
<evidence type="ECO:0000256" key="15">
    <source>
        <dbReference type="ARBA" id="ARBA00033116"/>
    </source>
</evidence>
<dbReference type="KEGG" id="cdiv:CPM_1181"/>
<dbReference type="InterPro" id="IPR023465">
    <property type="entry name" value="Riboflavin_kinase_dom_sf"/>
</dbReference>
<dbReference type="Proteomes" id="UP000195607">
    <property type="component" value="Chromosome I"/>
</dbReference>